<dbReference type="SUPFAM" id="SSF55298">
    <property type="entry name" value="YjgF-like"/>
    <property type="match status" value="1"/>
</dbReference>
<accession>A0A967B9T9</accession>
<dbReference type="Gene3D" id="3.30.1330.40">
    <property type="entry name" value="RutC-like"/>
    <property type="match status" value="1"/>
</dbReference>
<dbReference type="Pfam" id="PF01042">
    <property type="entry name" value="Ribonuc_L-PSP"/>
    <property type="match status" value="1"/>
</dbReference>
<sequence length="127" mass="13325">MSRQTVSTGSSYEELMGYARAVSQSGHVFVSGCSGLAQEGAAHGDATVQFARAVEKVARVLGQAGASLADVVRSRVYLTDPQDWQALIRAHGVAFSAIRPACTMVLVAGLIDPAMKVELEVTAMKDA</sequence>
<keyword evidence="2" id="KW-1185">Reference proteome</keyword>
<dbReference type="Proteomes" id="UP000597459">
    <property type="component" value="Unassembled WGS sequence"/>
</dbReference>
<dbReference type="PANTHER" id="PTHR43857">
    <property type="entry name" value="BLR7761 PROTEIN"/>
    <property type="match status" value="1"/>
</dbReference>
<comment type="caution">
    <text evidence="1">The sequence shown here is derived from an EMBL/GenBank/DDBJ whole genome shotgun (WGS) entry which is preliminary data.</text>
</comment>
<dbReference type="PANTHER" id="PTHR43857:SF1">
    <property type="entry name" value="YJGH FAMILY PROTEIN"/>
    <property type="match status" value="1"/>
</dbReference>
<dbReference type="AlphaFoldDB" id="A0A967B9T9"/>
<dbReference type="InterPro" id="IPR035959">
    <property type="entry name" value="RutC-like_sf"/>
</dbReference>
<dbReference type="PROSITE" id="PS51257">
    <property type="entry name" value="PROKAR_LIPOPROTEIN"/>
    <property type="match status" value="1"/>
</dbReference>
<dbReference type="RefSeq" id="WP_166312540.1">
    <property type="nucleotide sequence ID" value="NZ_WOTH01000001.1"/>
</dbReference>
<proteinExistence type="predicted"/>
<protein>
    <submittedName>
        <fullName evidence="1">RidA family protein</fullName>
    </submittedName>
</protein>
<dbReference type="InterPro" id="IPR006175">
    <property type="entry name" value="YjgF/YER057c/UK114"/>
</dbReference>
<organism evidence="1 2">
    <name type="scientific">Acetobacter estunensis</name>
    <dbReference type="NCBI Taxonomy" id="104097"/>
    <lineage>
        <taxon>Bacteria</taxon>
        <taxon>Pseudomonadati</taxon>
        <taxon>Pseudomonadota</taxon>
        <taxon>Alphaproteobacteria</taxon>
        <taxon>Acetobacterales</taxon>
        <taxon>Acetobacteraceae</taxon>
        <taxon>Acetobacter</taxon>
    </lineage>
</organism>
<gene>
    <name evidence="1" type="ORF">GOB87_00240</name>
</gene>
<dbReference type="CDD" id="cd06154">
    <property type="entry name" value="YjgF_YER057c_UK114_like_6"/>
    <property type="match status" value="1"/>
</dbReference>
<name>A0A967B9T9_9PROT</name>
<evidence type="ECO:0000313" key="2">
    <source>
        <dbReference type="Proteomes" id="UP000597459"/>
    </source>
</evidence>
<evidence type="ECO:0000313" key="1">
    <source>
        <dbReference type="EMBL" id="NHO52397.1"/>
    </source>
</evidence>
<dbReference type="EMBL" id="WOTH01000001">
    <property type="protein sequence ID" value="NHO52397.1"/>
    <property type="molecule type" value="Genomic_DNA"/>
</dbReference>
<reference evidence="1" key="1">
    <citation type="submission" date="2019-11" db="EMBL/GenBank/DDBJ databases">
        <title>Description of new Acetobacter species.</title>
        <authorList>
            <person name="Cleenwerck I."/>
            <person name="Sombolestani A.S."/>
        </authorList>
    </citation>
    <scope>NUCLEOTIDE SEQUENCE</scope>
    <source>
        <strain evidence="1">LMG 1626</strain>
    </source>
</reference>